<evidence type="ECO:0000313" key="7">
    <source>
        <dbReference type="Proteomes" id="UP000022141"/>
    </source>
</evidence>
<keyword evidence="2" id="KW-0378">Hydrolase</keyword>
<name>A0A011NXK7_ACCRE</name>
<evidence type="ECO:0000256" key="1">
    <source>
        <dbReference type="ARBA" id="ARBA00022670"/>
    </source>
</evidence>
<dbReference type="PRINTS" id="PR00723">
    <property type="entry name" value="SUBTILISIN"/>
</dbReference>
<evidence type="ECO:0000259" key="5">
    <source>
        <dbReference type="Pfam" id="PF00082"/>
    </source>
</evidence>
<dbReference type="PATRIC" id="fig|1454004.3.peg.2643"/>
<keyword evidence="7" id="KW-1185">Reference proteome</keyword>
<evidence type="ECO:0000256" key="2">
    <source>
        <dbReference type="ARBA" id="ARBA00022801"/>
    </source>
</evidence>
<dbReference type="InterPro" id="IPR036852">
    <property type="entry name" value="Peptidase_S8/S53_dom_sf"/>
</dbReference>
<accession>A0A011NXK7</accession>
<reference evidence="6" key="1">
    <citation type="submission" date="2014-02" db="EMBL/GenBank/DDBJ databases">
        <title>Expanding our view of genomic diversity in Candidatus Accumulibacter clades.</title>
        <authorList>
            <person name="Skennerton C.T."/>
            <person name="Barr J.J."/>
            <person name="Slater F.R."/>
            <person name="Bond P.L."/>
            <person name="Tyson G.W."/>
        </authorList>
    </citation>
    <scope>NUCLEOTIDE SEQUENCE [LARGE SCALE GENOMIC DNA]</scope>
</reference>
<gene>
    <name evidence="6" type="ORF">AW11_02557</name>
</gene>
<dbReference type="AlphaFoldDB" id="A0A011NXK7"/>
<dbReference type="eggNOG" id="COG1404">
    <property type="taxonomic scope" value="Bacteria"/>
</dbReference>
<dbReference type="EMBL" id="JEMY01000034">
    <property type="protein sequence ID" value="EXI87428.1"/>
    <property type="molecule type" value="Genomic_DNA"/>
</dbReference>
<dbReference type="Gene3D" id="3.40.50.200">
    <property type="entry name" value="Peptidase S8/S53 domain"/>
    <property type="match status" value="1"/>
</dbReference>
<feature type="domain" description="Peptidase S8/S53" evidence="5">
    <location>
        <begin position="285"/>
        <end position="633"/>
    </location>
</feature>
<dbReference type="GO" id="GO:0004252">
    <property type="term" value="F:serine-type endopeptidase activity"/>
    <property type="evidence" value="ECO:0007669"/>
    <property type="project" value="InterPro"/>
</dbReference>
<dbReference type="InterPro" id="IPR015500">
    <property type="entry name" value="Peptidase_S8_subtilisin-rel"/>
</dbReference>
<dbReference type="InterPro" id="IPR034074">
    <property type="entry name" value="Y4bN_pept_dom"/>
</dbReference>
<protein>
    <submittedName>
        <fullName evidence="6">Type VII secretion-associated serine protease mycosin</fullName>
    </submittedName>
</protein>
<evidence type="ECO:0000313" key="6">
    <source>
        <dbReference type="EMBL" id="EXI87428.1"/>
    </source>
</evidence>
<sequence length="853" mass="93514">MAASRNRKHIIVPGKPTTERYKPHGRRIDIPKPPPPPSRATHGKALKQALESAVIEAHQRRADARIQVHGAVPGLYIQFESQPGIPLQLSSLEDARQGIELVAVSHAQTQEAEPRRIERATVFVPEGKVKHFVTRFENYAKTTPKTKNERRHEDMLDPVGALRLATLRGLWTDATEVYPADRETIWWEVWLRRHDGSELARLMEFVALKQLDIAGRRLQFDDRIVTLVCATAEQLSASLDVLNDLAEVRRAKETATVFADMAPEEQGEWAKELLARTTTAVAAAPAVCVLDTGVTRGHPLLAASLATSDCHTCEPSWGAHDHHGHGTEMAGLALYGDLTSVLGGSAPVKLSHGLESVKILPPNGQNPPELYGAITAEATSRVEIQAPGRQRCFSLAVTATDERDRGQPTSWSAAVDALAAGRALDASSQGLVYLDDESDPVQRLFVVSAGNVDEGALQVAHLDRSDTDAVHDPAQAWNVLTVGAFTEKSIVQNPKWNGWQPVAPAGELSPWSTTGVVFADAWPIKPDVVFEGGNVVKNAKGDVDFPCPDLCLLSTHYRPAEKAFVLSWATSAATALAARMAAIIASEYPTLWPVTVRALVVHSAEWTAQMQTHLRGASGKRARARLVRRYGFGVPHLDRALRSAGNALTIIAQDTIRPFVPKESNPNERQMGDIHFFELPWPREVLQGLGETPVRLRVTLSYFVEPNPGRRGWKKRHRYASHGLRFEVKGPTESVDEFRKRLNQRALDEDEARPSAGGDSSEWYLGEQARNHGSIHSDILQGFAADIAERGVIGVYPVSGWWKDQPKRDRSEKGARYALIVSIETPGVETDIWTPVAQQVGAVIAVESHGVLG</sequence>
<feature type="region of interest" description="Disordered" evidence="4">
    <location>
        <begin position="1"/>
        <end position="42"/>
    </location>
</feature>
<dbReference type="STRING" id="1454004.AW11_02557"/>
<dbReference type="CDD" id="cd04847">
    <property type="entry name" value="Peptidases_S8_Subtilisin_like_2"/>
    <property type="match status" value="1"/>
</dbReference>
<keyword evidence="1 6" id="KW-0645">Protease</keyword>
<feature type="compositionally biased region" description="Basic residues" evidence="4">
    <location>
        <begin position="1"/>
        <end position="10"/>
    </location>
</feature>
<comment type="caution">
    <text evidence="6">The sequence shown here is derived from an EMBL/GenBank/DDBJ whole genome shotgun (WGS) entry which is preliminary data.</text>
</comment>
<dbReference type="Pfam" id="PF00082">
    <property type="entry name" value="Peptidase_S8"/>
    <property type="match status" value="1"/>
</dbReference>
<dbReference type="SUPFAM" id="SSF52743">
    <property type="entry name" value="Subtilisin-like"/>
    <property type="match status" value="1"/>
</dbReference>
<organism evidence="6 7">
    <name type="scientific">Accumulibacter regalis</name>
    <dbReference type="NCBI Taxonomy" id="522306"/>
    <lineage>
        <taxon>Bacteria</taxon>
        <taxon>Pseudomonadati</taxon>
        <taxon>Pseudomonadota</taxon>
        <taxon>Betaproteobacteria</taxon>
        <taxon>Candidatus Accumulibacter</taxon>
    </lineage>
</organism>
<evidence type="ECO:0000256" key="3">
    <source>
        <dbReference type="ARBA" id="ARBA00022825"/>
    </source>
</evidence>
<dbReference type="InterPro" id="IPR000209">
    <property type="entry name" value="Peptidase_S8/S53_dom"/>
</dbReference>
<proteinExistence type="predicted"/>
<feature type="compositionally biased region" description="Basic and acidic residues" evidence="4">
    <location>
        <begin position="17"/>
        <end position="30"/>
    </location>
</feature>
<dbReference type="GO" id="GO:0006508">
    <property type="term" value="P:proteolysis"/>
    <property type="evidence" value="ECO:0007669"/>
    <property type="project" value="UniProtKB-KW"/>
</dbReference>
<keyword evidence="3" id="KW-0720">Serine protease</keyword>
<dbReference type="Proteomes" id="UP000022141">
    <property type="component" value="Unassembled WGS sequence"/>
</dbReference>
<evidence type="ECO:0000256" key="4">
    <source>
        <dbReference type="SAM" id="MobiDB-lite"/>
    </source>
</evidence>